<evidence type="ECO:0000313" key="2">
    <source>
        <dbReference type="EMBL" id="KXZ49845.1"/>
    </source>
</evidence>
<keyword evidence="1" id="KW-0175">Coiled coil</keyword>
<protein>
    <submittedName>
        <fullName evidence="2">Uncharacterized protein</fullName>
    </submittedName>
</protein>
<evidence type="ECO:0000313" key="3">
    <source>
        <dbReference type="Proteomes" id="UP000075714"/>
    </source>
</evidence>
<comment type="caution">
    <text evidence="2">The sequence shown here is derived from an EMBL/GenBank/DDBJ whole genome shotgun (WGS) entry which is preliminary data.</text>
</comment>
<evidence type="ECO:0000256" key="1">
    <source>
        <dbReference type="SAM" id="Coils"/>
    </source>
</evidence>
<proteinExistence type="predicted"/>
<keyword evidence="3" id="KW-1185">Reference proteome</keyword>
<accession>A0A150GJF8</accession>
<reference evidence="3" key="1">
    <citation type="journal article" date="2016" name="Nat. Commun.">
        <title>The Gonium pectorale genome demonstrates co-option of cell cycle regulation during the evolution of multicellularity.</title>
        <authorList>
            <person name="Hanschen E.R."/>
            <person name="Marriage T.N."/>
            <person name="Ferris P.J."/>
            <person name="Hamaji T."/>
            <person name="Toyoda A."/>
            <person name="Fujiyama A."/>
            <person name="Neme R."/>
            <person name="Noguchi H."/>
            <person name="Minakuchi Y."/>
            <person name="Suzuki M."/>
            <person name="Kawai-Toyooka H."/>
            <person name="Smith D.R."/>
            <person name="Sparks H."/>
            <person name="Anderson J."/>
            <person name="Bakaric R."/>
            <person name="Luria V."/>
            <person name="Karger A."/>
            <person name="Kirschner M.W."/>
            <person name="Durand P.M."/>
            <person name="Michod R.E."/>
            <person name="Nozaki H."/>
            <person name="Olson B.J."/>
        </authorList>
    </citation>
    <scope>NUCLEOTIDE SEQUENCE [LARGE SCALE GENOMIC DNA]</scope>
    <source>
        <strain evidence="3">NIES-2863</strain>
    </source>
</reference>
<name>A0A150GJF8_GONPE</name>
<organism evidence="2 3">
    <name type="scientific">Gonium pectorale</name>
    <name type="common">Green alga</name>
    <dbReference type="NCBI Taxonomy" id="33097"/>
    <lineage>
        <taxon>Eukaryota</taxon>
        <taxon>Viridiplantae</taxon>
        <taxon>Chlorophyta</taxon>
        <taxon>core chlorophytes</taxon>
        <taxon>Chlorophyceae</taxon>
        <taxon>CS clade</taxon>
        <taxon>Chlamydomonadales</taxon>
        <taxon>Volvocaceae</taxon>
        <taxon>Gonium</taxon>
    </lineage>
</organism>
<feature type="coiled-coil region" evidence="1">
    <location>
        <begin position="56"/>
        <end position="97"/>
    </location>
</feature>
<dbReference type="Proteomes" id="UP000075714">
    <property type="component" value="Unassembled WGS sequence"/>
</dbReference>
<dbReference type="EMBL" id="LSYV01000020">
    <property type="protein sequence ID" value="KXZ49845.1"/>
    <property type="molecule type" value="Genomic_DNA"/>
</dbReference>
<sequence>MEVEAEKEQVQAALMASKAAVDNLQHQLSIANAAQMAGDAEQAALLRRLAQVEAQATTHKQDLDREREGRARLEQERAVMLEQREELENELSSWQQYGKGAALAGEALVQGVLLPFSATGISSNSRSDFYNRAELLATLVDRIRAMLETFNYMKCELKDWFLEHEA</sequence>
<gene>
    <name evidence="2" type="ORF">GPECTOR_19g296</name>
</gene>
<dbReference type="AlphaFoldDB" id="A0A150GJF8"/>